<sequence length="126" mass="14535">MFRFTLRHFAIGAYSMFMIEQKKNPKLAGLAIGDRGRMLSKLYKQLSPHEKQKLDVRARAYVSSKPKKEKTKRAVAEPKAKRTAAPSAYALFVKANIHKFEKLPHRDRMAAVAQLWKQHKRKTTGK</sequence>
<dbReference type="CDD" id="cd00084">
    <property type="entry name" value="HMG-box_SF"/>
    <property type="match status" value="1"/>
</dbReference>
<keyword evidence="2" id="KW-1185">Reference proteome</keyword>
<dbReference type="InterPro" id="IPR036910">
    <property type="entry name" value="HMG_box_dom_sf"/>
</dbReference>
<evidence type="ECO:0000313" key="1">
    <source>
        <dbReference type="EMBL" id="EPY33874.1"/>
    </source>
</evidence>
<dbReference type="OrthoDB" id="1919336at2759"/>
<dbReference type="Proteomes" id="UP000015354">
    <property type="component" value="Unassembled WGS sequence"/>
</dbReference>
<protein>
    <submittedName>
        <fullName evidence="1">Kinetoplast-associated protein</fullName>
    </submittedName>
</protein>
<organism evidence="1 2">
    <name type="scientific">Strigomonas culicis</name>
    <dbReference type="NCBI Taxonomy" id="28005"/>
    <lineage>
        <taxon>Eukaryota</taxon>
        <taxon>Discoba</taxon>
        <taxon>Euglenozoa</taxon>
        <taxon>Kinetoplastea</taxon>
        <taxon>Metakinetoplastina</taxon>
        <taxon>Trypanosomatida</taxon>
        <taxon>Trypanosomatidae</taxon>
        <taxon>Strigomonadinae</taxon>
        <taxon>Strigomonas</taxon>
    </lineage>
</organism>
<comment type="caution">
    <text evidence="1">The sequence shown here is derived from an EMBL/GenBank/DDBJ whole genome shotgun (WGS) entry which is preliminary data.</text>
</comment>
<dbReference type="PANTHER" id="PTHR37564">
    <property type="entry name" value="KINETOPLAST DNA-ASSOCIATED PROTEIN"/>
    <property type="match status" value="1"/>
</dbReference>
<dbReference type="SUPFAM" id="SSF47095">
    <property type="entry name" value="HMG-box"/>
    <property type="match status" value="2"/>
</dbReference>
<dbReference type="Gene3D" id="1.10.30.10">
    <property type="entry name" value="High mobility group box domain"/>
    <property type="match status" value="1"/>
</dbReference>
<dbReference type="AlphaFoldDB" id="S9UYQ6"/>
<gene>
    <name evidence="1" type="ORF">STCU_01892</name>
</gene>
<name>S9UYQ6_9TRYP</name>
<proteinExistence type="predicted"/>
<dbReference type="PANTHER" id="PTHR37564:SF2">
    <property type="entry name" value="DNA-ASSOCIATED PROTEIN, PUTATIVE-RELATED"/>
    <property type="match status" value="1"/>
</dbReference>
<accession>S9UYQ6</accession>
<dbReference type="InterPro" id="IPR052695">
    <property type="entry name" value="Kinetoplast-DNA-binding"/>
</dbReference>
<dbReference type="EMBL" id="ATMH01001892">
    <property type="protein sequence ID" value="EPY33874.1"/>
    <property type="molecule type" value="Genomic_DNA"/>
</dbReference>
<reference evidence="1 2" key="1">
    <citation type="journal article" date="2013" name="PLoS ONE">
        <title>Predicting the Proteins of Angomonas deanei, Strigomonas culicis and Their Respective Endosymbionts Reveals New Aspects of the Trypanosomatidae Family.</title>
        <authorList>
            <person name="Motta M.C."/>
            <person name="Martins A.C."/>
            <person name="de Souza S.S."/>
            <person name="Catta-Preta C.M."/>
            <person name="Silva R."/>
            <person name="Klein C.C."/>
            <person name="de Almeida L.G."/>
            <person name="de Lima Cunha O."/>
            <person name="Ciapina L.P."/>
            <person name="Brocchi M."/>
            <person name="Colabardini A.C."/>
            <person name="de Araujo Lima B."/>
            <person name="Machado C.R."/>
            <person name="de Almeida Soares C.M."/>
            <person name="Probst C.M."/>
            <person name="de Menezes C.B."/>
            <person name="Thompson C.E."/>
            <person name="Bartholomeu D.C."/>
            <person name="Gradia D.F."/>
            <person name="Pavoni D.P."/>
            <person name="Grisard E.C."/>
            <person name="Fantinatti-Garboggini F."/>
            <person name="Marchini F.K."/>
            <person name="Rodrigues-Luiz G.F."/>
            <person name="Wagner G."/>
            <person name="Goldman G.H."/>
            <person name="Fietto J.L."/>
            <person name="Elias M.C."/>
            <person name="Goldman M.H."/>
            <person name="Sagot M.F."/>
            <person name="Pereira M."/>
            <person name="Stoco P.H."/>
            <person name="de Mendonca-Neto R.P."/>
            <person name="Teixeira S.M."/>
            <person name="Maciel T.E."/>
            <person name="de Oliveira Mendes T.A."/>
            <person name="Urmenyi T.P."/>
            <person name="de Souza W."/>
            <person name="Schenkman S."/>
            <person name="de Vasconcelos A.T."/>
        </authorList>
    </citation>
    <scope>NUCLEOTIDE SEQUENCE [LARGE SCALE GENOMIC DNA]</scope>
</reference>
<evidence type="ECO:0000313" key="2">
    <source>
        <dbReference type="Proteomes" id="UP000015354"/>
    </source>
</evidence>